<evidence type="ECO:0000256" key="7">
    <source>
        <dbReference type="PROSITE-ProRule" id="PRU00023"/>
    </source>
</evidence>
<evidence type="ECO:0000256" key="2">
    <source>
        <dbReference type="ARBA" id="ARBA00022692"/>
    </source>
</evidence>
<comment type="caution">
    <text evidence="10">The sequence shown here is derived from an EMBL/GenBank/DDBJ whole genome shotgun (WGS) entry which is preliminary data.</text>
</comment>
<dbReference type="Pfam" id="PF13962">
    <property type="entry name" value="PGG"/>
    <property type="match status" value="1"/>
</dbReference>
<reference evidence="10 11" key="1">
    <citation type="journal article" date="2021" name="Nat. Commun.">
        <title>Incipient diploidization of the medicinal plant Perilla within 10,000 years.</title>
        <authorList>
            <person name="Zhang Y."/>
            <person name="Shen Q."/>
            <person name="Leng L."/>
            <person name="Zhang D."/>
            <person name="Chen S."/>
            <person name="Shi Y."/>
            <person name="Ning Z."/>
            <person name="Chen S."/>
        </authorList>
    </citation>
    <scope>NUCLEOTIDE SEQUENCE [LARGE SCALE GENOMIC DNA]</scope>
    <source>
        <strain evidence="11">cv. PC099</strain>
    </source>
</reference>
<feature type="transmembrane region" description="Helical" evidence="8">
    <location>
        <begin position="338"/>
        <end position="356"/>
    </location>
</feature>
<dbReference type="PANTHER" id="PTHR24186:SF37">
    <property type="entry name" value="PGG DOMAIN-CONTAINING PROTEIN"/>
    <property type="match status" value="1"/>
</dbReference>
<evidence type="ECO:0000259" key="9">
    <source>
        <dbReference type="Pfam" id="PF13962"/>
    </source>
</evidence>
<evidence type="ECO:0000256" key="1">
    <source>
        <dbReference type="ARBA" id="ARBA00004141"/>
    </source>
</evidence>
<dbReference type="EMBL" id="SDAM02000273">
    <property type="protein sequence ID" value="KAH6824961.1"/>
    <property type="molecule type" value="Genomic_DNA"/>
</dbReference>
<dbReference type="Pfam" id="PF00023">
    <property type="entry name" value="Ank"/>
    <property type="match status" value="1"/>
</dbReference>
<keyword evidence="5 7" id="KW-0040">ANK repeat</keyword>
<evidence type="ECO:0000256" key="4">
    <source>
        <dbReference type="ARBA" id="ARBA00022989"/>
    </source>
</evidence>
<dbReference type="PROSITE" id="PS50088">
    <property type="entry name" value="ANK_REPEAT"/>
    <property type="match status" value="2"/>
</dbReference>
<protein>
    <recommendedName>
        <fullName evidence="9">PGG domain-containing protein</fullName>
    </recommendedName>
</protein>
<comment type="subcellular location">
    <subcellularLocation>
        <location evidence="1">Membrane</location>
        <topology evidence="1">Multi-pass membrane protein</topology>
    </subcellularLocation>
</comment>
<feature type="transmembrane region" description="Helical" evidence="8">
    <location>
        <begin position="368"/>
        <end position="391"/>
    </location>
</feature>
<evidence type="ECO:0000256" key="6">
    <source>
        <dbReference type="ARBA" id="ARBA00023136"/>
    </source>
</evidence>
<dbReference type="Pfam" id="PF13637">
    <property type="entry name" value="Ank_4"/>
    <property type="match status" value="1"/>
</dbReference>
<keyword evidence="4 8" id="KW-1133">Transmembrane helix</keyword>
<sequence length="416" mass="45568">MIGTAAAEKKLYEAASKGDVTAFREVVEEYAYLLNGVARNLLHTATMWGQAGIVEEMLKMNPRLARSLDSEKSSPLHIAVVEGNVEITKKLLSVAPEMCWSLDCQNMNPIHIAAINGHVAILEELLRINYLPAMERVHRGQTVLHLCVKHFQLRALQVLVEKLGDIVDANDEDGETILHWAVRSKQLEMIRYLVEGNIIQKETKNYMGKTALKIWKDSSPNTTNNHSEIKRILLSLSDDGSLIEALPKMTDITMVVVVLIATMAFLAAVSPPGGVWQDNSSTHKAGEAVMASTHPTIYKHFVRANTTAFVSSLIAIFLITTGLPSAHIFFLGIATYTMWVSLTSIAVSYGASVTVITPNTETQSLGHVIGRAVAMSLTIFVVIGVGSYIFLLCKTKNQRREDVTADLAGVVSSRSV</sequence>
<dbReference type="SUPFAM" id="SSF48403">
    <property type="entry name" value="Ankyrin repeat"/>
    <property type="match status" value="1"/>
</dbReference>
<accession>A0AAD4J181</accession>
<feature type="repeat" description="ANK" evidence="7">
    <location>
        <begin position="71"/>
        <end position="93"/>
    </location>
</feature>
<keyword evidence="3" id="KW-0677">Repeat</keyword>
<evidence type="ECO:0000256" key="3">
    <source>
        <dbReference type="ARBA" id="ARBA00022737"/>
    </source>
</evidence>
<keyword evidence="6 8" id="KW-0472">Membrane</keyword>
<dbReference type="InterPro" id="IPR002110">
    <property type="entry name" value="Ankyrin_rpt"/>
</dbReference>
<feature type="domain" description="PGG" evidence="9">
    <location>
        <begin position="246"/>
        <end position="355"/>
    </location>
</feature>
<dbReference type="InterPro" id="IPR036770">
    <property type="entry name" value="Ankyrin_rpt-contain_sf"/>
</dbReference>
<proteinExistence type="predicted"/>
<evidence type="ECO:0000313" key="11">
    <source>
        <dbReference type="Proteomes" id="UP001190926"/>
    </source>
</evidence>
<keyword evidence="11" id="KW-1185">Reference proteome</keyword>
<dbReference type="Pfam" id="PF12796">
    <property type="entry name" value="Ank_2"/>
    <property type="match status" value="1"/>
</dbReference>
<feature type="transmembrane region" description="Helical" evidence="8">
    <location>
        <begin position="308"/>
        <end position="331"/>
    </location>
</feature>
<feature type="repeat" description="ANK" evidence="7">
    <location>
        <begin position="173"/>
        <end position="195"/>
    </location>
</feature>
<dbReference type="GO" id="GO:0005886">
    <property type="term" value="C:plasma membrane"/>
    <property type="evidence" value="ECO:0007669"/>
    <property type="project" value="TreeGrafter"/>
</dbReference>
<organism evidence="10 11">
    <name type="scientific">Perilla frutescens var. hirtella</name>
    <name type="common">Perilla citriodora</name>
    <name type="synonym">Perilla setoyensis</name>
    <dbReference type="NCBI Taxonomy" id="608512"/>
    <lineage>
        <taxon>Eukaryota</taxon>
        <taxon>Viridiplantae</taxon>
        <taxon>Streptophyta</taxon>
        <taxon>Embryophyta</taxon>
        <taxon>Tracheophyta</taxon>
        <taxon>Spermatophyta</taxon>
        <taxon>Magnoliopsida</taxon>
        <taxon>eudicotyledons</taxon>
        <taxon>Gunneridae</taxon>
        <taxon>Pentapetalae</taxon>
        <taxon>asterids</taxon>
        <taxon>lamiids</taxon>
        <taxon>Lamiales</taxon>
        <taxon>Lamiaceae</taxon>
        <taxon>Nepetoideae</taxon>
        <taxon>Elsholtzieae</taxon>
        <taxon>Perilla</taxon>
    </lineage>
</organism>
<feature type="transmembrane region" description="Helical" evidence="8">
    <location>
        <begin position="252"/>
        <end position="270"/>
    </location>
</feature>
<keyword evidence="2 8" id="KW-0812">Transmembrane</keyword>
<dbReference type="Proteomes" id="UP001190926">
    <property type="component" value="Unassembled WGS sequence"/>
</dbReference>
<dbReference type="Gene3D" id="1.25.40.20">
    <property type="entry name" value="Ankyrin repeat-containing domain"/>
    <property type="match status" value="2"/>
</dbReference>
<dbReference type="InterPro" id="IPR026961">
    <property type="entry name" value="PGG_dom"/>
</dbReference>
<dbReference type="AlphaFoldDB" id="A0AAD4J181"/>
<evidence type="ECO:0000256" key="8">
    <source>
        <dbReference type="SAM" id="Phobius"/>
    </source>
</evidence>
<dbReference type="SMART" id="SM00248">
    <property type="entry name" value="ANK"/>
    <property type="match status" value="5"/>
</dbReference>
<evidence type="ECO:0000256" key="5">
    <source>
        <dbReference type="ARBA" id="ARBA00023043"/>
    </source>
</evidence>
<name>A0AAD4J181_PERFH</name>
<evidence type="ECO:0000313" key="10">
    <source>
        <dbReference type="EMBL" id="KAH6824961.1"/>
    </source>
</evidence>
<dbReference type="PROSITE" id="PS50297">
    <property type="entry name" value="ANK_REP_REGION"/>
    <property type="match status" value="2"/>
</dbReference>
<gene>
    <name evidence="10" type="ORF">C2S53_020705</name>
</gene>
<dbReference type="PANTHER" id="PTHR24186">
    <property type="entry name" value="PROTEIN PHOSPHATASE 1 REGULATORY SUBUNIT"/>
    <property type="match status" value="1"/>
</dbReference>